<dbReference type="EMBL" id="CAEUNI010000020">
    <property type="protein sequence ID" value="CAB4370937.1"/>
    <property type="molecule type" value="Genomic_DNA"/>
</dbReference>
<dbReference type="InterPro" id="IPR027417">
    <property type="entry name" value="P-loop_NTPase"/>
</dbReference>
<dbReference type="Gene3D" id="3.40.50.300">
    <property type="entry name" value="P-loop containing nucleotide triphosphate hydrolases"/>
    <property type="match status" value="1"/>
</dbReference>
<gene>
    <name evidence="3" type="ORF">UFOPK1951_00029</name>
    <name evidence="2" type="ORF">UFOPK4182_00310</name>
</gene>
<protein>
    <submittedName>
        <fullName evidence="2">Unannotated protein</fullName>
    </submittedName>
</protein>
<sequence length="228" mass="24686">MSSIIVVANIAGGTYKSTTAHSLAVASVEYGKKVLLIDLDPRAEITFNLGYEKSRETTLELLQSLSLSQNNDITTAERFDFIGADSRLASYTDVNSLKTFLSSLSTRYDVVIIDTPAQIDSRLAMALVAADALVVPTSASIHSIRGAISTLKVDSAAKKFILPIDQFGTELEKLFDNAILIDALIPFTAGIDAATSQKRSLLSTDKSSDFAEAYREAAYSLLEHLNHF</sequence>
<dbReference type="EMBL" id="CAEZVH010000001">
    <property type="protein sequence ID" value="CAB4618712.1"/>
    <property type="molecule type" value="Genomic_DNA"/>
</dbReference>
<reference evidence="2" key="1">
    <citation type="submission" date="2020-05" db="EMBL/GenBank/DDBJ databases">
        <authorList>
            <person name="Chiriac C."/>
            <person name="Salcher M."/>
            <person name="Ghai R."/>
            <person name="Kavagutti S V."/>
        </authorList>
    </citation>
    <scope>NUCLEOTIDE SEQUENCE</scope>
</reference>
<dbReference type="PANTHER" id="PTHR13696">
    <property type="entry name" value="P-LOOP CONTAINING NUCLEOSIDE TRIPHOSPHATE HYDROLASE"/>
    <property type="match status" value="1"/>
</dbReference>
<dbReference type="InterPro" id="IPR025669">
    <property type="entry name" value="AAA_dom"/>
</dbReference>
<dbReference type="SUPFAM" id="SSF52540">
    <property type="entry name" value="P-loop containing nucleoside triphosphate hydrolases"/>
    <property type="match status" value="1"/>
</dbReference>
<feature type="domain" description="AAA" evidence="1">
    <location>
        <begin position="3"/>
        <end position="150"/>
    </location>
</feature>
<organism evidence="2">
    <name type="scientific">freshwater metagenome</name>
    <dbReference type="NCBI Taxonomy" id="449393"/>
    <lineage>
        <taxon>unclassified sequences</taxon>
        <taxon>metagenomes</taxon>
        <taxon>ecological metagenomes</taxon>
    </lineage>
</organism>
<dbReference type="InterPro" id="IPR050678">
    <property type="entry name" value="DNA_Partitioning_ATPase"/>
</dbReference>
<dbReference type="PANTHER" id="PTHR13696:SF99">
    <property type="entry name" value="COBYRINIC ACID AC-DIAMIDE SYNTHASE"/>
    <property type="match status" value="1"/>
</dbReference>
<evidence type="ECO:0000259" key="1">
    <source>
        <dbReference type="Pfam" id="PF13614"/>
    </source>
</evidence>
<accession>A0A6J6ALN7</accession>
<name>A0A6J6ALN7_9ZZZZ</name>
<evidence type="ECO:0000313" key="3">
    <source>
        <dbReference type="EMBL" id="CAB4618712.1"/>
    </source>
</evidence>
<dbReference type="Pfam" id="PF13614">
    <property type="entry name" value="AAA_31"/>
    <property type="match status" value="1"/>
</dbReference>
<dbReference type="CDD" id="cd02042">
    <property type="entry name" value="ParAB_family"/>
    <property type="match status" value="1"/>
</dbReference>
<proteinExistence type="predicted"/>
<dbReference type="AlphaFoldDB" id="A0A6J6ALN7"/>
<evidence type="ECO:0000313" key="2">
    <source>
        <dbReference type="EMBL" id="CAB4370937.1"/>
    </source>
</evidence>